<dbReference type="Proteomes" id="UP000016923">
    <property type="component" value="Unassembled WGS sequence"/>
</dbReference>
<dbReference type="OrthoDB" id="2498029at2759"/>
<dbReference type="InterPro" id="IPR000073">
    <property type="entry name" value="AB_hydrolase_1"/>
</dbReference>
<dbReference type="GO" id="GO:0016787">
    <property type="term" value="F:hydrolase activity"/>
    <property type="evidence" value="ECO:0007669"/>
    <property type="project" value="UniProtKB-KW"/>
</dbReference>
<feature type="domain" description="AB hydrolase-1" evidence="2">
    <location>
        <begin position="31"/>
        <end position="291"/>
    </location>
</feature>
<dbReference type="HOGENOM" id="CLU_020336_50_4_1"/>
<dbReference type="OMA" id="WHKLTSP"/>
<protein>
    <submittedName>
        <fullName evidence="3">Hydrolase</fullName>
    </submittedName>
</protein>
<dbReference type="STRING" id="1262450.S3D8W3"/>
<dbReference type="InterPro" id="IPR000639">
    <property type="entry name" value="Epox_hydrolase-like"/>
</dbReference>
<dbReference type="InterPro" id="IPR029058">
    <property type="entry name" value="AB_hydrolase_fold"/>
</dbReference>
<evidence type="ECO:0000259" key="2">
    <source>
        <dbReference type="Pfam" id="PF12697"/>
    </source>
</evidence>
<dbReference type="PANTHER" id="PTHR43798">
    <property type="entry name" value="MONOACYLGLYCEROL LIPASE"/>
    <property type="match status" value="1"/>
</dbReference>
<dbReference type="Pfam" id="PF12697">
    <property type="entry name" value="Abhydrolase_6"/>
    <property type="match status" value="1"/>
</dbReference>
<dbReference type="AlphaFoldDB" id="S3D8W3"/>
<dbReference type="EMBL" id="KE148146">
    <property type="protein sequence ID" value="EPE09920.1"/>
    <property type="molecule type" value="Genomic_DNA"/>
</dbReference>
<dbReference type="PRINTS" id="PR00412">
    <property type="entry name" value="EPOXHYDRLASE"/>
</dbReference>
<reference evidence="3 4" key="1">
    <citation type="journal article" date="2013" name="BMC Genomics">
        <title>The genome and transcriptome of the pine saprophyte Ophiostoma piceae, and a comparison with the bark beetle-associated pine pathogen Grosmannia clavigera.</title>
        <authorList>
            <person name="Haridas S."/>
            <person name="Wang Y."/>
            <person name="Lim L."/>
            <person name="Massoumi Alamouti S."/>
            <person name="Jackman S."/>
            <person name="Docking R."/>
            <person name="Robertson G."/>
            <person name="Birol I."/>
            <person name="Bohlmann J."/>
            <person name="Breuil C."/>
        </authorList>
    </citation>
    <scope>NUCLEOTIDE SEQUENCE [LARGE SCALE GENOMIC DNA]</scope>
    <source>
        <strain evidence="3 4">UAMH 11346</strain>
    </source>
</reference>
<evidence type="ECO:0000256" key="1">
    <source>
        <dbReference type="ARBA" id="ARBA00022801"/>
    </source>
</evidence>
<dbReference type="GO" id="GO:0016020">
    <property type="term" value="C:membrane"/>
    <property type="evidence" value="ECO:0007669"/>
    <property type="project" value="TreeGrafter"/>
</dbReference>
<organism evidence="3 4">
    <name type="scientific">Ophiostoma piceae (strain UAMH 11346)</name>
    <name type="common">Sap stain fungus</name>
    <dbReference type="NCBI Taxonomy" id="1262450"/>
    <lineage>
        <taxon>Eukaryota</taxon>
        <taxon>Fungi</taxon>
        <taxon>Dikarya</taxon>
        <taxon>Ascomycota</taxon>
        <taxon>Pezizomycotina</taxon>
        <taxon>Sordariomycetes</taxon>
        <taxon>Sordariomycetidae</taxon>
        <taxon>Ophiostomatales</taxon>
        <taxon>Ophiostomataceae</taxon>
        <taxon>Ophiostoma</taxon>
    </lineage>
</organism>
<evidence type="ECO:0000313" key="4">
    <source>
        <dbReference type="Proteomes" id="UP000016923"/>
    </source>
</evidence>
<dbReference type="Gene3D" id="3.40.50.1820">
    <property type="entry name" value="alpha/beta hydrolase"/>
    <property type="match status" value="1"/>
</dbReference>
<keyword evidence="1 3" id="KW-0378">Hydrolase</keyword>
<keyword evidence="4" id="KW-1185">Reference proteome</keyword>
<proteinExistence type="predicted"/>
<evidence type="ECO:0000313" key="3">
    <source>
        <dbReference type="EMBL" id="EPE09920.1"/>
    </source>
</evidence>
<dbReference type="eggNOG" id="ENOG502S9GH">
    <property type="taxonomic scope" value="Eukaryota"/>
</dbReference>
<dbReference type="PANTHER" id="PTHR43798:SF31">
    <property type="entry name" value="AB HYDROLASE SUPERFAMILY PROTEIN YCLE"/>
    <property type="match status" value="1"/>
</dbReference>
<dbReference type="InterPro" id="IPR050266">
    <property type="entry name" value="AB_hydrolase_sf"/>
</dbReference>
<name>S3D8W3_OPHP1</name>
<gene>
    <name evidence="3" type="ORF">F503_05015</name>
</gene>
<dbReference type="SUPFAM" id="SSF53474">
    <property type="entry name" value="alpha/beta-Hydrolases"/>
    <property type="match status" value="1"/>
</dbReference>
<sequence>MATFRSDFVQLVDKDVKIHVSLSVSPAPTTVVFLHYWGGSTWTWDGVASRIAYSPGRFQTVSVDFRGWGLSTGPADAAAYSIHDLANDVVDVLTQYHRGQAISDRIVLVGLSMGAKVAQVVADTLRRTETGMRLLGAVLASPAPAASMQLPPDMQEQQLRAYDNSESASFVARNVLTESFREAKELPSFLVEDMIRGNTWARAAWPAYAMAEDVTATSLSTPAGPHHEDASPHQQVASIPVLVLAAEKDIVEPLARVRAGVVEQIPGAELQVIPGSGHLSPVDDPESVYDAIIRFIEKQSASGV</sequence>
<accession>S3D8W3</accession>
<dbReference type="VEuPathDB" id="FungiDB:F503_05015"/>